<proteinExistence type="inferred from homology"/>
<feature type="domain" description="POTRA" evidence="9">
    <location>
        <begin position="171"/>
        <end position="243"/>
    </location>
</feature>
<dbReference type="Pfam" id="PF03865">
    <property type="entry name" value="ShlB"/>
    <property type="match status" value="1"/>
</dbReference>
<name>A0A238H1Q6_9BURK</name>
<evidence type="ECO:0000256" key="5">
    <source>
        <dbReference type="ARBA" id="ARBA00022692"/>
    </source>
</evidence>
<keyword evidence="8" id="KW-0998">Cell outer membrane</keyword>
<dbReference type="PANTHER" id="PTHR34597:SF3">
    <property type="entry name" value="OUTER MEMBRANE TRANSPORTER CDIB"/>
    <property type="match status" value="1"/>
</dbReference>
<dbReference type="GO" id="GO:0008320">
    <property type="term" value="F:protein transmembrane transporter activity"/>
    <property type="evidence" value="ECO:0007669"/>
    <property type="project" value="TreeGrafter"/>
</dbReference>
<dbReference type="PANTHER" id="PTHR34597">
    <property type="entry name" value="SLR1661 PROTEIN"/>
    <property type="match status" value="1"/>
</dbReference>
<sequence length="597" mass="64633">MIFRMIVRQFVSRAAVAAHCVLLGVMVLSGTRYAHAQSYRDVAPLPPPAAAKYSSPALPAEPDDRSTAVAITQLRGIAFVRGGVSSAEGDAHSGASSADGNVRETGLPLLNAAFLGRLAADIGKPLTFARLADIRRMVVQAYRDAGRPLVDVYVPEQDVSGGEVTIAVAEFRLGNVSLQGNRHFSTALLEREMPLSTGKPIRADDVDAGLALLNENPYRRVDAVYAPGAAPGTTDVVLNVDDRLPLRIYGGYNNDGVRQLGRDRVLAGLDYGNLFGADIRFGYQMTASNDLLTGNPAIEGRPNRPRFIAHAMNFVVPLTPFDSIELFGVFARSTPRLPDSYRQDGISSQISFRYGRRLPSLAGWQQRARFGYDFKRSNNDLEFGGFQVFNANTHVHQFVLEYDASKSDASGDTRVNASLMLSPGGFDGNNRDDAFDAAQLGAKARYQYLQLSAQRDTPLGASKFIWSMRAQVQWTNSTLLPSEKLGLGGDATVRGYEPYSAQGDRGWNIQSELRSPSFGLGAVALQPFLFFDAGRVWNRTPQPVDINSASLASIGAGFRLQAARFVSVRGTLGFPLRSVVPNGSKAPQGELFVVFGS</sequence>
<accession>A0A238H1Q6</accession>
<dbReference type="InterPro" id="IPR013686">
    <property type="entry name" value="Polypept-transport_assoc_ShlB"/>
</dbReference>
<dbReference type="Gene3D" id="3.10.20.310">
    <property type="entry name" value="membrane protein fhac"/>
    <property type="match status" value="1"/>
</dbReference>
<evidence type="ECO:0000313" key="10">
    <source>
        <dbReference type="EMBL" id="SMF99177.1"/>
    </source>
</evidence>
<evidence type="ECO:0000259" key="9">
    <source>
        <dbReference type="PROSITE" id="PS51779"/>
    </source>
</evidence>
<evidence type="ECO:0000256" key="8">
    <source>
        <dbReference type="ARBA" id="ARBA00023237"/>
    </source>
</evidence>
<keyword evidence="7" id="KW-0472">Membrane</keyword>
<organism evidence="10 11">
    <name type="scientific">Burkholderia singularis</name>
    <dbReference type="NCBI Taxonomy" id="1503053"/>
    <lineage>
        <taxon>Bacteria</taxon>
        <taxon>Pseudomonadati</taxon>
        <taxon>Pseudomonadota</taxon>
        <taxon>Betaproteobacteria</taxon>
        <taxon>Burkholderiales</taxon>
        <taxon>Burkholderiaceae</taxon>
        <taxon>Burkholderia</taxon>
        <taxon>pseudomallei group</taxon>
    </lineage>
</organism>
<dbReference type="Gene3D" id="2.40.160.50">
    <property type="entry name" value="membrane protein fhac: a member of the omp85/tpsb transporter family"/>
    <property type="match status" value="1"/>
</dbReference>
<evidence type="ECO:0000313" key="11">
    <source>
        <dbReference type="Proteomes" id="UP000198460"/>
    </source>
</evidence>
<keyword evidence="5" id="KW-0812">Transmembrane</keyword>
<evidence type="ECO:0000256" key="3">
    <source>
        <dbReference type="ARBA" id="ARBA00022448"/>
    </source>
</evidence>
<evidence type="ECO:0000256" key="2">
    <source>
        <dbReference type="ARBA" id="ARBA00009055"/>
    </source>
</evidence>
<keyword evidence="3" id="KW-0813">Transport</keyword>
<comment type="similarity">
    <text evidence="2">Belongs to the TPS (TC 1.B.20) family.</text>
</comment>
<evidence type="ECO:0000256" key="4">
    <source>
        <dbReference type="ARBA" id="ARBA00022452"/>
    </source>
</evidence>
<dbReference type="Proteomes" id="UP000198460">
    <property type="component" value="Unassembled WGS sequence"/>
</dbReference>
<dbReference type="InterPro" id="IPR051544">
    <property type="entry name" value="TPS_OM_transporter"/>
</dbReference>
<dbReference type="AlphaFoldDB" id="A0A238H1Q6"/>
<dbReference type="EMBL" id="FXAN01000038">
    <property type="protein sequence ID" value="SMF99177.1"/>
    <property type="molecule type" value="Genomic_DNA"/>
</dbReference>
<comment type="subcellular location">
    <subcellularLocation>
        <location evidence="1">Cell outer membrane</location>
    </subcellularLocation>
</comment>
<dbReference type="GO" id="GO:0009279">
    <property type="term" value="C:cell outer membrane"/>
    <property type="evidence" value="ECO:0007669"/>
    <property type="project" value="UniProtKB-SubCell"/>
</dbReference>
<keyword evidence="6" id="KW-0653">Protein transport</keyword>
<reference evidence="10 11" key="1">
    <citation type="submission" date="2017-04" db="EMBL/GenBank/DDBJ databases">
        <authorList>
            <person name="Afonso C.L."/>
            <person name="Miller P.J."/>
            <person name="Scott M.A."/>
            <person name="Spackman E."/>
            <person name="Goraichik I."/>
            <person name="Dimitrov K.M."/>
            <person name="Suarez D.L."/>
            <person name="Swayne D.E."/>
        </authorList>
    </citation>
    <scope>NUCLEOTIDE SEQUENCE [LARGE SCALE GENOMIC DNA]</scope>
    <source>
        <strain evidence="10">LMG 28154</strain>
    </source>
</reference>
<protein>
    <submittedName>
        <fullName evidence="10">Hemolysin activation/secretion protein</fullName>
    </submittedName>
</protein>
<keyword evidence="4" id="KW-1134">Transmembrane beta strand</keyword>
<evidence type="ECO:0000256" key="1">
    <source>
        <dbReference type="ARBA" id="ARBA00004442"/>
    </source>
</evidence>
<dbReference type="InterPro" id="IPR005565">
    <property type="entry name" value="Hemolysn_activator_HlyB_C"/>
</dbReference>
<dbReference type="PROSITE" id="PS51779">
    <property type="entry name" value="POTRA"/>
    <property type="match status" value="1"/>
</dbReference>
<dbReference type="InterPro" id="IPR034746">
    <property type="entry name" value="POTRA"/>
</dbReference>
<dbReference type="Pfam" id="PF08479">
    <property type="entry name" value="POTRA_2"/>
    <property type="match status" value="1"/>
</dbReference>
<dbReference type="GO" id="GO:0098046">
    <property type="term" value="C:type V protein secretion system complex"/>
    <property type="evidence" value="ECO:0007669"/>
    <property type="project" value="TreeGrafter"/>
</dbReference>
<evidence type="ECO:0000256" key="7">
    <source>
        <dbReference type="ARBA" id="ARBA00023136"/>
    </source>
</evidence>
<evidence type="ECO:0000256" key="6">
    <source>
        <dbReference type="ARBA" id="ARBA00022927"/>
    </source>
</evidence>
<dbReference type="GO" id="GO:0046819">
    <property type="term" value="P:protein secretion by the type V secretion system"/>
    <property type="evidence" value="ECO:0007669"/>
    <property type="project" value="TreeGrafter"/>
</dbReference>
<gene>
    <name evidence="10" type="ORF">BSIN_2397</name>
</gene>